<dbReference type="Pfam" id="PF00107">
    <property type="entry name" value="ADH_zinc_N"/>
    <property type="match status" value="1"/>
</dbReference>
<dbReference type="InterPro" id="IPR036291">
    <property type="entry name" value="NAD(P)-bd_dom_sf"/>
</dbReference>
<protein>
    <recommendedName>
        <fullName evidence="3">alcohol dehydrogenase</fullName>
        <ecNumber evidence="3">1.1.1.1</ecNumber>
    </recommendedName>
</protein>
<dbReference type="InterPro" id="IPR002328">
    <property type="entry name" value="ADH_Zn_CS"/>
</dbReference>
<sequence length="322" mass="33934">MATMKAVQIVGRGGPFELVEVDIPEPGAEQVRIRVEACGVCHGEVMALEGHAPNMQYPRIPGHEVIGVIDKLGSDVSGWSVGDRVGVGWAGGHGQVTGLTYDGGYAEYMVAYTDGLARVPEEVSAEEVAPLMCAGNTTFSALRNSQARPGDIVVIGGIGGLGHLAVQYAKKAGYHVVAVSRGKDKEPLAKQLGAHIYIDAEAEDPAKVLQSMGGAKVVLATAPNAKSISQLFNGLAPGGELIVVAGSGDQLDLTPAQFLNGRRTFKGWTAGPAKESEETIAFSVLTDVHPMVEVFPLEQATEAFEHMMSSKVRFRAVLTMNK</sequence>
<keyword evidence="10" id="KW-1185">Reference proteome</keyword>
<dbReference type="SUPFAM" id="SSF50129">
    <property type="entry name" value="GroES-like"/>
    <property type="match status" value="1"/>
</dbReference>
<keyword evidence="5 7" id="KW-0862">Zinc</keyword>
<evidence type="ECO:0000256" key="6">
    <source>
        <dbReference type="ARBA" id="ARBA00023002"/>
    </source>
</evidence>
<keyword evidence="6" id="KW-0560">Oxidoreductase</keyword>
<dbReference type="Proteomes" id="UP001164803">
    <property type="component" value="Chromosome"/>
</dbReference>
<keyword evidence="4 7" id="KW-0479">Metal-binding</keyword>
<evidence type="ECO:0000256" key="7">
    <source>
        <dbReference type="RuleBase" id="RU361277"/>
    </source>
</evidence>
<dbReference type="RefSeq" id="WP_268044593.1">
    <property type="nucleotide sequence ID" value="NZ_CP104064.1"/>
</dbReference>
<dbReference type="SUPFAM" id="SSF51735">
    <property type="entry name" value="NAD(P)-binding Rossmann-fold domains"/>
    <property type="match status" value="1"/>
</dbReference>
<dbReference type="Pfam" id="PF08240">
    <property type="entry name" value="ADH_N"/>
    <property type="match status" value="1"/>
</dbReference>
<name>A0ABY6Z2M0_9BACL</name>
<organism evidence="9 10">
    <name type="scientific">Alicyclobacillus dauci</name>
    <dbReference type="NCBI Taxonomy" id="1475485"/>
    <lineage>
        <taxon>Bacteria</taxon>
        <taxon>Bacillati</taxon>
        <taxon>Bacillota</taxon>
        <taxon>Bacilli</taxon>
        <taxon>Bacillales</taxon>
        <taxon>Alicyclobacillaceae</taxon>
        <taxon>Alicyclobacillus</taxon>
    </lineage>
</organism>
<dbReference type="PANTHER" id="PTHR42940:SF7">
    <property type="entry name" value="ALCOHOL DEHYDROGENASE-LIKE N-TERMINAL DOMAIN-CONTAINING PROTEIN"/>
    <property type="match status" value="1"/>
</dbReference>
<dbReference type="PANTHER" id="PTHR42940">
    <property type="entry name" value="ALCOHOL DEHYDROGENASE 1-RELATED"/>
    <property type="match status" value="1"/>
</dbReference>
<evidence type="ECO:0000259" key="8">
    <source>
        <dbReference type="SMART" id="SM00829"/>
    </source>
</evidence>
<dbReference type="EMBL" id="CP104064">
    <property type="protein sequence ID" value="WAH37148.1"/>
    <property type="molecule type" value="Genomic_DNA"/>
</dbReference>
<accession>A0ABY6Z2M0</accession>
<evidence type="ECO:0000256" key="1">
    <source>
        <dbReference type="ARBA" id="ARBA00001947"/>
    </source>
</evidence>
<feature type="domain" description="Enoyl reductase (ER)" evidence="8">
    <location>
        <begin position="11"/>
        <end position="318"/>
    </location>
</feature>
<evidence type="ECO:0000256" key="4">
    <source>
        <dbReference type="ARBA" id="ARBA00022723"/>
    </source>
</evidence>
<dbReference type="EC" id="1.1.1.1" evidence="3"/>
<dbReference type="InterPro" id="IPR013154">
    <property type="entry name" value="ADH-like_N"/>
</dbReference>
<dbReference type="Gene3D" id="3.40.50.720">
    <property type="entry name" value="NAD(P)-binding Rossmann-like Domain"/>
    <property type="match status" value="1"/>
</dbReference>
<evidence type="ECO:0000256" key="2">
    <source>
        <dbReference type="ARBA" id="ARBA00008072"/>
    </source>
</evidence>
<gene>
    <name evidence="9" type="ORF">NZD86_00780</name>
</gene>
<evidence type="ECO:0000256" key="5">
    <source>
        <dbReference type="ARBA" id="ARBA00022833"/>
    </source>
</evidence>
<proteinExistence type="inferred from homology"/>
<dbReference type="SMART" id="SM00829">
    <property type="entry name" value="PKS_ER"/>
    <property type="match status" value="1"/>
</dbReference>
<dbReference type="PROSITE" id="PS00059">
    <property type="entry name" value="ADH_ZINC"/>
    <property type="match status" value="1"/>
</dbReference>
<evidence type="ECO:0000313" key="9">
    <source>
        <dbReference type="EMBL" id="WAH37148.1"/>
    </source>
</evidence>
<dbReference type="Gene3D" id="3.90.180.10">
    <property type="entry name" value="Medium-chain alcohol dehydrogenases, catalytic domain"/>
    <property type="match status" value="1"/>
</dbReference>
<comment type="cofactor">
    <cofactor evidence="1 7">
        <name>Zn(2+)</name>
        <dbReference type="ChEBI" id="CHEBI:29105"/>
    </cofactor>
</comment>
<dbReference type="InterPro" id="IPR011032">
    <property type="entry name" value="GroES-like_sf"/>
</dbReference>
<evidence type="ECO:0000313" key="10">
    <source>
        <dbReference type="Proteomes" id="UP001164803"/>
    </source>
</evidence>
<dbReference type="InterPro" id="IPR020843">
    <property type="entry name" value="ER"/>
</dbReference>
<comment type="similarity">
    <text evidence="2 7">Belongs to the zinc-containing alcohol dehydrogenase family.</text>
</comment>
<reference evidence="9" key="1">
    <citation type="submission" date="2022-08" db="EMBL/GenBank/DDBJ databases">
        <title>Alicyclobacillus dauci DSM2870, complete genome.</title>
        <authorList>
            <person name="Wang Q."/>
            <person name="Cai R."/>
            <person name="Wang Z."/>
        </authorList>
    </citation>
    <scope>NUCLEOTIDE SEQUENCE</scope>
    <source>
        <strain evidence="9">DSM 28700</strain>
    </source>
</reference>
<evidence type="ECO:0000256" key="3">
    <source>
        <dbReference type="ARBA" id="ARBA00013190"/>
    </source>
</evidence>
<dbReference type="InterPro" id="IPR013149">
    <property type="entry name" value="ADH-like_C"/>
</dbReference>